<name>A0A7T8QWK8_CALRO</name>
<reference evidence="3" key="1">
    <citation type="submission" date="2021-01" db="EMBL/GenBank/DDBJ databases">
        <title>Caligus Genome Assembly.</title>
        <authorList>
            <person name="Gallardo-Escarate C."/>
        </authorList>
    </citation>
    <scope>NUCLEOTIDE SEQUENCE [LARGE SCALE GENOMIC DNA]</scope>
</reference>
<proteinExistence type="predicted"/>
<evidence type="ECO:0000256" key="1">
    <source>
        <dbReference type="SAM" id="MobiDB-lite"/>
    </source>
</evidence>
<evidence type="ECO:0000313" key="2">
    <source>
        <dbReference type="EMBL" id="QQP57785.1"/>
    </source>
</evidence>
<feature type="compositionally biased region" description="Basic and acidic residues" evidence="1">
    <location>
        <begin position="1"/>
        <end position="22"/>
    </location>
</feature>
<accession>A0A7T8QWK8</accession>
<sequence length="57" mass="6449">QNTIETRNRNVDVKKNNFDVKKNNVNMKKKNVDVKKLQKSEDAKSSQSQIGSNLASS</sequence>
<feature type="region of interest" description="Disordered" evidence="1">
    <location>
        <begin position="1"/>
        <end position="57"/>
    </location>
</feature>
<evidence type="ECO:0000313" key="3">
    <source>
        <dbReference type="Proteomes" id="UP000595437"/>
    </source>
</evidence>
<organism evidence="2 3">
    <name type="scientific">Caligus rogercresseyi</name>
    <name type="common">Sea louse</name>
    <dbReference type="NCBI Taxonomy" id="217165"/>
    <lineage>
        <taxon>Eukaryota</taxon>
        <taxon>Metazoa</taxon>
        <taxon>Ecdysozoa</taxon>
        <taxon>Arthropoda</taxon>
        <taxon>Crustacea</taxon>
        <taxon>Multicrustacea</taxon>
        <taxon>Hexanauplia</taxon>
        <taxon>Copepoda</taxon>
        <taxon>Siphonostomatoida</taxon>
        <taxon>Caligidae</taxon>
        <taxon>Caligus</taxon>
    </lineage>
</organism>
<dbReference type="Proteomes" id="UP000595437">
    <property type="component" value="Chromosome 2"/>
</dbReference>
<feature type="compositionally biased region" description="Basic and acidic residues" evidence="1">
    <location>
        <begin position="30"/>
        <end position="44"/>
    </location>
</feature>
<keyword evidence="3" id="KW-1185">Reference proteome</keyword>
<protein>
    <submittedName>
        <fullName evidence="2">Uncharacterized protein</fullName>
    </submittedName>
</protein>
<dbReference type="AlphaFoldDB" id="A0A7T8QWK8"/>
<feature type="compositionally biased region" description="Polar residues" evidence="1">
    <location>
        <begin position="45"/>
        <end position="57"/>
    </location>
</feature>
<feature type="non-terminal residue" evidence="2">
    <location>
        <position position="1"/>
    </location>
</feature>
<dbReference type="EMBL" id="CP045891">
    <property type="protein sequence ID" value="QQP57785.1"/>
    <property type="molecule type" value="Genomic_DNA"/>
</dbReference>
<gene>
    <name evidence="2" type="ORF">FKW44_002888</name>
</gene>